<feature type="binding site" evidence="10">
    <location>
        <position position="70"/>
    </location>
    <ligand>
        <name>Na(+)</name>
        <dbReference type="ChEBI" id="CHEBI:29101"/>
        <note>structural</note>
    </ligand>
</feature>
<keyword evidence="10" id="KW-0479">Metal-binding</keyword>
<dbReference type="GO" id="GO:0046872">
    <property type="term" value="F:metal ion binding"/>
    <property type="evidence" value="ECO:0007669"/>
    <property type="project" value="UniProtKB-KW"/>
</dbReference>
<evidence type="ECO:0000256" key="6">
    <source>
        <dbReference type="ARBA" id="ARBA00023303"/>
    </source>
</evidence>
<keyword evidence="3 10" id="KW-0812">Transmembrane</keyword>
<dbReference type="Pfam" id="PF02537">
    <property type="entry name" value="CRCB"/>
    <property type="match status" value="1"/>
</dbReference>
<dbReference type="RefSeq" id="WP_057801122.1">
    <property type="nucleotide sequence ID" value="NZ_JQBX01000001.1"/>
</dbReference>
<accession>A0A0R2L5P5</accession>
<keyword evidence="12" id="KW-1185">Reference proteome</keyword>
<keyword evidence="2 10" id="KW-1003">Cell membrane</keyword>
<comment type="caution">
    <text evidence="11">The sequence shown here is derived from an EMBL/GenBank/DDBJ whole genome shotgun (WGS) entry which is preliminary data.</text>
</comment>
<keyword evidence="10" id="KW-0915">Sodium</keyword>
<reference evidence="11 12" key="1">
    <citation type="journal article" date="2015" name="Genome Announc.">
        <title>Expanding the biotechnology potential of lactobacilli through comparative genomics of 213 strains and associated genera.</title>
        <authorList>
            <person name="Sun Z."/>
            <person name="Harris H.M."/>
            <person name="McCann A."/>
            <person name="Guo C."/>
            <person name="Argimon S."/>
            <person name="Zhang W."/>
            <person name="Yang X."/>
            <person name="Jeffery I.B."/>
            <person name="Cooney J.C."/>
            <person name="Kagawa T.F."/>
            <person name="Liu W."/>
            <person name="Song Y."/>
            <person name="Salvetti E."/>
            <person name="Wrobel A."/>
            <person name="Rasinkangas P."/>
            <person name="Parkhill J."/>
            <person name="Rea M.C."/>
            <person name="O'Sullivan O."/>
            <person name="Ritari J."/>
            <person name="Douillard F.P."/>
            <person name="Paul Ross R."/>
            <person name="Yang R."/>
            <person name="Briner A.E."/>
            <person name="Felis G.E."/>
            <person name="de Vos W.M."/>
            <person name="Barrangou R."/>
            <person name="Klaenhammer T.R."/>
            <person name="Caufield P.W."/>
            <person name="Cui Y."/>
            <person name="Zhang H."/>
            <person name="O'Toole P.W."/>
        </authorList>
    </citation>
    <scope>NUCLEOTIDE SEQUENCE [LARGE SCALE GENOMIC DNA]</scope>
    <source>
        <strain evidence="11 12">DSM 18001</strain>
    </source>
</reference>
<dbReference type="PATRIC" id="fig|331679.3.peg.41"/>
<evidence type="ECO:0000256" key="4">
    <source>
        <dbReference type="ARBA" id="ARBA00022989"/>
    </source>
</evidence>
<comment type="function">
    <text evidence="9 10">Fluoride-specific ion channel. Important for reducing fluoride concentration in the cell, thus reducing its toxicity.</text>
</comment>
<keyword evidence="10" id="KW-0813">Transport</keyword>
<dbReference type="InterPro" id="IPR003691">
    <property type="entry name" value="FluC"/>
</dbReference>
<evidence type="ECO:0000256" key="1">
    <source>
        <dbReference type="ARBA" id="ARBA00004651"/>
    </source>
</evidence>
<dbReference type="GO" id="GO:0062054">
    <property type="term" value="F:fluoride channel activity"/>
    <property type="evidence" value="ECO:0007669"/>
    <property type="project" value="UniProtKB-UniRule"/>
</dbReference>
<feature type="transmembrane region" description="Helical" evidence="10">
    <location>
        <begin position="62"/>
        <end position="83"/>
    </location>
</feature>
<feature type="transmembrane region" description="Helical" evidence="10">
    <location>
        <begin position="35"/>
        <end position="56"/>
    </location>
</feature>
<evidence type="ECO:0000256" key="5">
    <source>
        <dbReference type="ARBA" id="ARBA00023136"/>
    </source>
</evidence>
<feature type="transmembrane region" description="Helical" evidence="10">
    <location>
        <begin position="95"/>
        <end position="115"/>
    </location>
</feature>
<dbReference type="GO" id="GO:0140114">
    <property type="term" value="P:cellular detoxification of fluoride"/>
    <property type="evidence" value="ECO:0007669"/>
    <property type="project" value="UniProtKB-UniRule"/>
</dbReference>
<gene>
    <name evidence="10" type="primary">fluC</name>
    <name evidence="10" type="synonym">crcB</name>
    <name evidence="11" type="ORF">IV81_GL000040</name>
</gene>
<feature type="transmembrane region" description="Helical" evidence="10">
    <location>
        <begin position="6"/>
        <end position="28"/>
    </location>
</feature>
<keyword evidence="5 10" id="KW-0472">Membrane</keyword>
<sequence length="116" mass="12492">MLLFYIGIGTATGAVIRMLATMQLNSAFKRQKFPWATFVINMTACLLIGIFSTHFHSAPLKALLISGVLGGLSTFSTFSNEFVTLFKDSTTKKLAINYLIASLIIGIGLVSVGTII</sequence>
<evidence type="ECO:0000313" key="12">
    <source>
        <dbReference type="Proteomes" id="UP000051859"/>
    </source>
</evidence>
<dbReference type="Proteomes" id="UP000051859">
    <property type="component" value="Unassembled WGS sequence"/>
</dbReference>
<evidence type="ECO:0000256" key="8">
    <source>
        <dbReference type="ARBA" id="ARBA00035585"/>
    </source>
</evidence>
<comment type="activity regulation">
    <text evidence="10">Na(+) is not transported, but it plays an essential structural role and its presence is essential for fluoride channel function.</text>
</comment>
<organism evidence="11 12">
    <name type="scientific">Pediococcus stilesii</name>
    <dbReference type="NCBI Taxonomy" id="331679"/>
    <lineage>
        <taxon>Bacteria</taxon>
        <taxon>Bacillati</taxon>
        <taxon>Bacillota</taxon>
        <taxon>Bacilli</taxon>
        <taxon>Lactobacillales</taxon>
        <taxon>Lactobacillaceae</taxon>
        <taxon>Pediococcus</taxon>
    </lineage>
</organism>
<keyword evidence="4 10" id="KW-1133">Transmembrane helix</keyword>
<dbReference type="STRING" id="331679.IV81_GL000040"/>
<dbReference type="GO" id="GO:0005886">
    <property type="term" value="C:plasma membrane"/>
    <property type="evidence" value="ECO:0007669"/>
    <property type="project" value="UniProtKB-SubCell"/>
</dbReference>
<dbReference type="PANTHER" id="PTHR28259">
    <property type="entry name" value="FLUORIDE EXPORT PROTEIN 1-RELATED"/>
    <property type="match status" value="1"/>
</dbReference>
<dbReference type="HAMAP" id="MF_00454">
    <property type="entry name" value="FluC"/>
    <property type="match status" value="1"/>
</dbReference>
<name>A0A0R2L5P5_9LACO</name>
<comment type="subcellular location">
    <subcellularLocation>
        <location evidence="1 10">Cell membrane</location>
        <topology evidence="1 10">Multi-pass membrane protein</topology>
    </subcellularLocation>
</comment>
<evidence type="ECO:0000313" key="11">
    <source>
        <dbReference type="EMBL" id="KRN95158.1"/>
    </source>
</evidence>
<keyword evidence="10" id="KW-0406">Ion transport</keyword>
<comment type="similarity">
    <text evidence="7 10">Belongs to the fluoride channel Fluc/FEX (TC 1.A.43) family.</text>
</comment>
<dbReference type="PANTHER" id="PTHR28259:SF1">
    <property type="entry name" value="FLUORIDE EXPORT PROTEIN 1-RELATED"/>
    <property type="match status" value="1"/>
</dbReference>
<evidence type="ECO:0000256" key="3">
    <source>
        <dbReference type="ARBA" id="ARBA00022692"/>
    </source>
</evidence>
<dbReference type="EMBL" id="JQBX01000001">
    <property type="protein sequence ID" value="KRN95158.1"/>
    <property type="molecule type" value="Genomic_DNA"/>
</dbReference>
<evidence type="ECO:0000256" key="10">
    <source>
        <dbReference type="HAMAP-Rule" id="MF_00454"/>
    </source>
</evidence>
<protein>
    <recommendedName>
        <fullName evidence="10">Fluoride-specific ion channel FluC</fullName>
    </recommendedName>
</protein>
<dbReference type="AlphaFoldDB" id="A0A0R2L5P5"/>
<keyword evidence="6 10" id="KW-0407">Ion channel</keyword>
<feature type="binding site" evidence="10">
    <location>
        <position position="73"/>
    </location>
    <ligand>
        <name>Na(+)</name>
        <dbReference type="ChEBI" id="CHEBI:29101"/>
        <note>structural</note>
    </ligand>
</feature>
<comment type="catalytic activity">
    <reaction evidence="8">
        <text>fluoride(in) = fluoride(out)</text>
        <dbReference type="Rhea" id="RHEA:76159"/>
        <dbReference type="ChEBI" id="CHEBI:17051"/>
    </reaction>
    <physiologicalReaction direction="left-to-right" evidence="8">
        <dbReference type="Rhea" id="RHEA:76160"/>
    </physiologicalReaction>
</comment>
<proteinExistence type="inferred from homology"/>
<evidence type="ECO:0000256" key="9">
    <source>
        <dbReference type="ARBA" id="ARBA00049940"/>
    </source>
</evidence>
<evidence type="ECO:0000256" key="7">
    <source>
        <dbReference type="ARBA" id="ARBA00035120"/>
    </source>
</evidence>
<evidence type="ECO:0000256" key="2">
    <source>
        <dbReference type="ARBA" id="ARBA00022475"/>
    </source>
</evidence>